<accession>A0A077LWZ3</accession>
<dbReference type="Proteomes" id="UP000035721">
    <property type="component" value="Unassembled WGS sequence"/>
</dbReference>
<keyword evidence="4" id="KW-1185">Reference proteome</keyword>
<evidence type="ECO:0000313" key="3">
    <source>
        <dbReference type="EMBL" id="CCH76524.1"/>
    </source>
</evidence>
<proteinExistence type="predicted"/>
<evidence type="ECO:0000256" key="1">
    <source>
        <dbReference type="SAM" id="MobiDB-lite"/>
    </source>
</evidence>
<dbReference type="AlphaFoldDB" id="A0A077LWZ3"/>
<gene>
    <name evidence="3" type="ORF">BN12_130063</name>
</gene>
<sequence length="170" mass="17843">MALFSRRRGGGDRTAAESPSPLTTLAEDTTSSAFAGDVEDDGRPQRPDTAPIGDSERARIDAALQRLEGDGVDVDDLAALGAAYDRARATGADGDVVVETIGLAIGEHLVRHARMDWALVTDVFGTDLGVVARRRGTTLIPTNIVATRWLSGQTGWVPGVVGHLIRLGTG</sequence>
<evidence type="ECO:0000259" key="2">
    <source>
        <dbReference type="Pfam" id="PF12713"/>
    </source>
</evidence>
<dbReference type="InterPro" id="IPR024266">
    <property type="entry name" value="DUF3806"/>
</dbReference>
<dbReference type="RefSeq" id="WP_053079934.1">
    <property type="nucleotide sequence ID" value="NZ_HF570958.1"/>
</dbReference>
<dbReference type="OrthoDB" id="5142870at2"/>
<dbReference type="EMBL" id="CAJB01000035">
    <property type="protein sequence ID" value="CCH76524.1"/>
    <property type="molecule type" value="Genomic_DNA"/>
</dbReference>
<protein>
    <recommendedName>
        <fullName evidence="2">DUF3806 domain-containing protein</fullName>
    </recommendedName>
</protein>
<dbReference type="Pfam" id="PF12713">
    <property type="entry name" value="DUF3806"/>
    <property type="match status" value="1"/>
</dbReference>
<dbReference type="STRING" id="1194083.BN12_130063"/>
<name>A0A077LWZ3_9MICO</name>
<feature type="domain" description="DUF3806" evidence="2">
    <location>
        <begin position="76"/>
        <end position="155"/>
    </location>
</feature>
<comment type="caution">
    <text evidence="3">The sequence shown here is derived from an EMBL/GenBank/DDBJ whole genome shotgun (WGS) entry which is preliminary data.</text>
</comment>
<organism evidence="3 4">
    <name type="scientific">Nostocoides japonicum T1-X7</name>
    <dbReference type="NCBI Taxonomy" id="1194083"/>
    <lineage>
        <taxon>Bacteria</taxon>
        <taxon>Bacillati</taxon>
        <taxon>Actinomycetota</taxon>
        <taxon>Actinomycetes</taxon>
        <taxon>Micrococcales</taxon>
        <taxon>Intrasporangiaceae</taxon>
        <taxon>Nostocoides</taxon>
    </lineage>
</organism>
<feature type="region of interest" description="Disordered" evidence="1">
    <location>
        <begin position="1"/>
        <end position="55"/>
    </location>
</feature>
<feature type="compositionally biased region" description="Polar residues" evidence="1">
    <location>
        <begin position="20"/>
        <end position="33"/>
    </location>
</feature>
<evidence type="ECO:0000313" key="4">
    <source>
        <dbReference type="Proteomes" id="UP000035721"/>
    </source>
</evidence>
<reference evidence="3 4" key="1">
    <citation type="journal article" date="2013" name="ISME J.">
        <title>A metabolic model for members of the genus Tetrasphaera involved in enhanced biological phosphorus removal.</title>
        <authorList>
            <person name="Kristiansen R."/>
            <person name="Nguyen H.T.T."/>
            <person name="Saunders A.M."/>
            <person name="Nielsen J.L."/>
            <person name="Wimmer R."/>
            <person name="Le V.Q."/>
            <person name="McIlroy S.J."/>
            <person name="Petrovski S."/>
            <person name="Seviour R.J."/>
            <person name="Calteau A."/>
            <person name="Nielsen K.L."/>
            <person name="Nielsen P.H."/>
        </authorList>
    </citation>
    <scope>NUCLEOTIDE SEQUENCE [LARGE SCALE GENOMIC DNA]</scope>
    <source>
        <strain evidence="3 4">T1-X7</strain>
    </source>
</reference>